<dbReference type="NCBIfam" id="TIGR01484">
    <property type="entry name" value="HAD-SF-IIB"/>
    <property type="match status" value="1"/>
</dbReference>
<dbReference type="EC" id="3.1.3.24" evidence="6"/>
<evidence type="ECO:0000313" key="9">
    <source>
        <dbReference type="Proteomes" id="UP001497392"/>
    </source>
</evidence>
<dbReference type="NCBIfam" id="TIGR01482">
    <property type="entry name" value="SPP-subfamily"/>
    <property type="match status" value="1"/>
</dbReference>
<organism evidence="8 9">
    <name type="scientific">Coccomyxa viridis</name>
    <dbReference type="NCBI Taxonomy" id="1274662"/>
    <lineage>
        <taxon>Eukaryota</taxon>
        <taxon>Viridiplantae</taxon>
        <taxon>Chlorophyta</taxon>
        <taxon>core chlorophytes</taxon>
        <taxon>Trebouxiophyceae</taxon>
        <taxon>Trebouxiophyceae incertae sedis</taxon>
        <taxon>Coccomyxaceae</taxon>
        <taxon>Coccomyxa</taxon>
    </lineage>
</organism>
<gene>
    <name evidence="8" type="primary">g2832</name>
    <name evidence="8" type="ORF">VP750_LOCUS2427</name>
</gene>
<dbReference type="PANTHER" id="PTHR46521:SF4">
    <property type="entry name" value="SUCROSE-PHOSPHATASE 2-RELATED"/>
    <property type="match status" value="1"/>
</dbReference>
<protein>
    <recommendedName>
        <fullName evidence="6">Sucrose-phosphatase</fullName>
        <ecNumber evidence="6">3.1.3.24</ecNumber>
    </recommendedName>
</protein>
<comment type="function">
    <text evidence="6">Catalyzes the final step of sucrose synthesis.</text>
</comment>
<comment type="pathway">
    <text evidence="2 6">Glycan biosynthesis; sucrose biosynthesis; sucrose from D-fructose 6-phosphate and UDP-alpha-D-glucose: step 2/2.</text>
</comment>
<evidence type="ECO:0000256" key="3">
    <source>
        <dbReference type="ARBA" id="ARBA00007211"/>
    </source>
</evidence>
<dbReference type="NCBIfam" id="TIGR01485">
    <property type="entry name" value="SPP_plant-cyano"/>
    <property type="match status" value="1"/>
</dbReference>
<comment type="similarity">
    <text evidence="3 6">Belongs to the sucrose phosphatase family.</text>
</comment>
<accession>A0ABP1FRK2</accession>
<dbReference type="SUPFAM" id="SSF56784">
    <property type="entry name" value="HAD-like"/>
    <property type="match status" value="1"/>
</dbReference>
<comment type="catalytic activity">
    <reaction evidence="5 6">
        <text>sucrose 6(F)-phosphate + H2O = sucrose + phosphate</text>
        <dbReference type="Rhea" id="RHEA:19289"/>
        <dbReference type="ChEBI" id="CHEBI:15377"/>
        <dbReference type="ChEBI" id="CHEBI:17992"/>
        <dbReference type="ChEBI" id="CHEBI:43474"/>
        <dbReference type="ChEBI" id="CHEBI:57723"/>
        <dbReference type="EC" id="3.1.3.24"/>
    </reaction>
</comment>
<proteinExistence type="inferred from homology"/>
<keyword evidence="9" id="KW-1185">Reference proteome</keyword>
<reference evidence="8 9" key="1">
    <citation type="submission" date="2024-06" db="EMBL/GenBank/DDBJ databases">
        <authorList>
            <person name="Kraege A."/>
            <person name="Thomma B."/>
        </authorList>
    </citation>
    <scope>NUCLEOTIDE SEQUENCE [LARGE SCALE GENOMIC DNA]</scope>
</reference>
<dbReference type="InterPro" id="IPR051518">
    <property type="entry name" value="Sucrose_Phosphatase"/>
</dbReference>
<dbReference type="EMBL" id="CAXHTA020000004">
    <property type="protein sequence ID" value="CAL5220768.1"/>
    <property type="molecule type" value="Genomic_DNA"/>
</dbReference>
<keyword evidence="4 6" id="KW-0378">Hydrolase</keyword>
<sequence length="250" mass="27397">MVDHHDHDNKALTAFNQLWESKFAKDSLLVFSTGRSHALYTDLRKEVPLGNPDVLVCSVGTEIFFEATGASPEANQEWKTELDQGWNRQEAIDAAAKFSELKAQDASEQRPHKLSYHLSAKGEDAQNVISQLQEALKAAGVRAKIIYSGGMDVDILPEGASKGEGLKFLLRQIKEAGNEQKDGVMVCGDSGNDVELFAVPGVRGCMVVNAHQELKQWCDAHPSPDLFQATQRCAGGIVEALQHFKLVPQN</sequence>
<evidence type="ECO:0000256" key="5">
    <source>
        <dbReference type="ARBA" id="ARBA00048036"/>
    </source>
</evidence>
<dbReference type="Pfam" id="PF05116">
    <property type="entry name" value="S6PP"/>
    <property type="match status" value="1"/>
</dbReference>
<comment type="subunit">
    <text evidence="6">Homodimer.</text>
</comment>
<evidence type="ECO:0000256" key="4">
    <source>
        <dbReference type="ARBA" id="ARBA00022801"/>
    </source>
</evidence>
<dbReference type="Gene3D" id="3.90.1070.10">
    <property type="match status" value="1"/>
</dbReference>
<evidence type="ECO:0000256" key="2">
    <source>
        <dbReference type="ARBA" id="ARBA00005070"/>
    </source>
</evidence>
<dbReference type="InterPro" id="IPR006380">
    <property type="entry name" value="SPP-like_dom"/>
</dbReference>
<dbReference type="InterPro" id="IPR006379">
    <property type="entry name" value="HAD-SF_hydro_IIB"/>
</dbReference>
<keyword evidence="6" id="KW-0460">Magnesium</keyword>
<dbReference type="InterPro" id="IPR036412">
    <property type="entry name" value="HAD-like_sf"/>
</dbReference>
<dbReference type="InterPro" id="IPR012847">
    <property type="entry name" value="Sucrose_phosphatase_pln/cyn"/>
</dbReference>
<evidence type="ECO:0000313" key="8">
    <source>
        <dbReference type="EMBL" id="CAL5220768.1"/>
    </source>
</evidence>
<comment type="cofactor">
    <cofactor evidence="1 6">
        <name>Mg(2+)</name>
        <dbReference type="ChEBI" id="CHEBI:18420"/>
    </cofactor>
</comment>
<dbReference type="InterPro" id="IPR023214">
    <property type="entry name" value="HAD_sf"/>
</dbReference>
<dbReference type="PANTHER" id="PTHR46521">
    <property type="entry name" value="SUCROSE-PHOSPHATASE 2-RELATED"/>
    <property type="match status" value="1"/>
</dbReference>
<dbReference type="Proteomes" id="UP001497392">
    <property type="component" value="Unassembled WGS sequence"/>
</dbReference>
<comment type="caution">
    <text evidence="8">The sequence shown here is derived from an EMBL/GenBank/DDBJ whole genome shotgun (WGS) entry which is preliminary data.</text>
</comment>
<evidence type="ECO:0000256" key="1">
    <source>
        <dbReference type="ARBA" id="ARBA00001946"/>
    </source>
</evidence>
<dbReference type="Gene3D" id="3.40.50.1000">
    <property type="entry name" value="HAD superfamily/HAD-like"/>
    <property type="match status" value="1"/>
</dbReference>
<name>A0ABP1FRK2_9CHLO</name>
<feature type="domain" description="Sucrose phosphatase-like" evidence="7">
    <location>
        <begin position="6"/>
        <end position="245"/>
    </location>
</feature>
<evidence type="ECO:0000256" key="6">
    <source>
        <dbReference type="RuleBase" id="RU368007"/>
    </source>
</evidence>
<evidence type="ECO:0000259" key="7">
    <source>
        <dbReference type="Pfam" id="PF05116"/>
    </source>
</evidence>